<dbReference type="HOGENOM" id="CLU_113251_2_0_3"/>
<keyword evidence="1" id="KW-0472">Membrane</keyword>
<keyword evidence="3" id="KW-1185">Reference proteome</keyword>
<keyword evidence="1" id="KW-0812">Transmembrane</keyword>
<accession>U5QKY5</accession>
<proteinExistence type="predicted"/>
<gene>
    <name evidence="2" type="ORF">GKIL_3292</name>
</gene>
<dbReference type="EMBL" id="CP003587">
    <property type="protein sequence ID" value="AGY59538.1"/>
    <property type="molecule type" value="Genomic_DNA"/>
</dbReference>
<dbReference type="KEGG" id="glj:GKIL_3292"/>
<dbReference type="STRING" id="1183438.GKIL_3292"/>
<dbReference type="InterPro" id="IPR021125">
    <property type="entry name" value="DUF2127"/>
</dbReference>
<dbReference type="eggNOG" id="COG3305">
    <property type="taxonomic scope" value="Bacteria"/>
</dbReference>
<evidence type="ECO:0000256" key="1">
    <source>
        <dbReference type="SAM" id="Phobius"/>
    </source>
</evidence>
<dbReference type="Pfam" id="PF09900">
    <property type="entry name" value="DUF2127"/>
    <property type="match status" value="1"/>
</dbReference>
<reference evidence="2 3" key="1">
    <citation type="journal article" date="2013" name="PLoS ONE">
        <title>Cultivation and Complete Genome Sequencing of Gloeobacter kilaueensis sp. nov., from a Lava Cave in Kilauea Caldera, Hawai'i.</title>
        <authorList>
            <person name="Saw J.H."/>
            <person name="Schatz M."/>
            <person name="Brown M.V."/>
            <person name="Kunkel D.D."/>
            <person name="Foster J.S."/>
            <person name="Shick H."/>
            <person name="Christensen S."/>
            <person name="Hou S."/>
            <person name="Wan X."/>
            <person name="Donachie S.P."/>
        </authorList>
    </citation>
    <scope>NUCLEOTIDE SEQUENCE [LARGE SCALE GENOMIC DNA]</scope>
    <source>
        <strain evidence="3">JS</strain>
    </source>
</reference>
<dbReference type="RefSeq" id="WP_023174825.1">
    <property type="nucleotide sequence ID" value="NC_022600.1"/>
</dbReference>
<evidence type="ECO:0000313" key="2">
    <source>
        <dbReference type="EMBL" id="AGY59538.1"/>
    </source>
</evidence>
<name>U5QKY5_GLOK1</name>
<keyword evidence="1" id="KW-1133">Transmembrane helix</keyword>
<dbReference type="Proteomes" id="UP000017396">
    <property type="component" value="Chromosome"/>
</dbReference>
<dbReference type="AlphaFoldDB" id="U5QKY5"/>
<feature type="transmembrane region" description="Helical" evidence="1">
    <location>
        <begin position="12"/>
        <end position="32"/>
    </location>
</feature>
<evidence type="ECO:0008006" key="4">
    <source>
        <dbReference type="Google" id="ProtNLM"/>
    </source>
</evidence>
<sequence>MTTVANRPLGTFLIALHKLIWGVVLVFLALGVEVLRFKGINQPIQFVLSELGISARSHIWTLLVGLLPSVDGTQLKRVGVFLFVYSAVTLIEGWGVWEGKRWVEIFLVLETAALLPVELVELVKKFSFGKVALLLINLFVVVYLGWSLWRKWQQEKKKDRPAQ</sequence>
<feature type="transmembrane region" description="Helical" evidence="1">
    <location>
        <begin position="131"/>
        <end position="149"/>
    </location>
</feature>
<evidence type="ECO:0000313" key="3">
    <source>
        <dbReference type="Proteomes" id="UP000017396"/>
    </source>
</evidence>
<organism evidence="2 3">
    <name type="scientific">Gloeobacter kilaueensis (strain ATCC BAA-2537 / CCAP 1431/1 / ULC 316 / JS1)</name>
    <dbReference type="NCBI Taxonomy" id="1183438"/>
    <lineage>
        <taxon>Bacteria</taxon>
        <taxon>Bacillati</taxon>
        <taxon>Cyanobacteriota</taxon>
        <taxon>Cyanophyceae</taxon>
        <taxon>Gloeobacterales</taxon>
        <taxon>Gloeobacteraceae</taxon>
        <taxon>Gloeobacter</taxon>
    </lineage>
</organism>
<feature type="transmembrane region" description="Helical" evidence="1">
    <location>
        <begin position="78"/>
        <end position="97"/>
    </location>
</feature>
<protein>
    <recommendedName>
        <fullName evidence="4">DUF2127 domain-containing protein</fullName>
    </recommendedName>
</protein>